<gene>
    <name evidence="6" type="ORF">D0862_04907</name>
</gene>
<reference evidence="6 7" key="1">
    <citation type="journal article" date="2018" name="BMC Genomics">
        <title>Genomic evidence for intraspecific hybridization in a clonal and extremely halotolerant yeast.</title>
        <authorList>
            <person name="Gostincar C."/>
            <person name="Stajich J.E."/>
            <person name="Zupancic J."/>
            <person name="Zalar P."/>
            <person name="Gunde-Cimerman N."/>
        </authorList>
    </citation>
    <scope>NUCLEOTIDE SEQUENCE [LARGE SCALE GENOMIC DNA]</scope>
    <source>
        <strain evidence="6 7">EXF-171</strain>
    </source>
</reference>
<name>A0A3M7GWN5_HORWE</name>
<dbReference type="PANTHER" id="PTHR11069:SF23">
    <property type="entry name" value="LYSOSOMAL ACID GLUCOSYLCERAMIDASE"/>
    <property type="match status" value="1"/>
</dbReference>
<accession>A0A3M7GWN5</accession>
<dbReference type="AlphaFoldDB" id="A0A3M7GWN5"/>
<protein>
    <recommendedName>
        <fullName evidence="8">Glycosyl hydrolase family 30 beta sandwich domain-containing protein</fullName>
    </recommendedName>
</protein>
<feature type="domain" description="Endo-beta-1,6-galactanase-like" evidence="4">
    <location>
        <begin position="159"/>
        <end position="291"/>
    </location>
</feature>
<dbReference type="PANTHER" id="PTHR11069">
    <property type="entry name" value="GLUCOSYLCERAMIDASE"/>
    <property type="match status" value="1"/>
</dbReference>
<evidence type="ECO:0008006" key="8">
    <source>
        <dbReference type="Google" id="ProtNLM"/>
    </source>
</evidence>
<feature type="domain" description="Glycosyl hydrolase family 30 beta sandwich" evidence="5">
    <location>
        <begin position="416"/>
        <end position="504"/>
    </location>
</feature>
<dbReference type="GO" id="GO:0004348">
    <property type="term" value="F:glucosylceramidase activity"/>
    <property type="evidence" value="ECO:0007669"/>
    <property type="project" value="InterPro"/>
</dbReference>
<dbReference type="InterPro" id="IPR013780">
    <property type="entry name" value="Glyco_hydro_b"/>
</dbReference>
<evidence type="ECO:0000313" key="7">
    <source>
        <dbReference type="Proteomes" id="UP000281468"/>
    </source>
</evidence>
<evidence type="ECO:0000313" key="6">
    <source>
        <dbReference type="EMBL" id="RMZ05581.1"/>
    </source>
</evidence>
<dbReference type="InterPro" id="IPR001139">
    <property type="entry name" value="Glyco_hydro_30"/>
</dbReference>
<dbReference type="VEuPathDB" id="FungiDB:BTJ68_11394"/>
<dbReference type="EMBL" id="QWIQ01000123">
    <property type="protein sequence ID" value="RMZ05581.1"/>
    <property type="molecule type" value="Genomic_DNA"/>
</dbReference>
<dbReference type="SUPFAM" id="SSF51011">
    <property type="entry name" value="Glycosyl hydrolase domain"/>
    <property type="match status" value="1"/>
</dbReference>
<comment type="caution">
    <text evidence="6">The sequence shown here is derived from an EMBL/GenBank/DDBJ whole genome shotgun (WGS) entry which is preliminary data.</text>
</comment>
<dbReference type="InterPro" id="IPR039514">
    <property type="entry name" value="6GAL-like"/>
</dbReference>
<dbReference type="GO" id="GO:0006680">
    <property type="term" value="P:glucosylceramide catabolic process"/>
    <property type="evidence" value="ECO:0007669"/>
    <property type="project" value="TreeGrafter"/>
</dbReference>
<dbReference type="Gene3D" id="2.60.40.1180">
    <property type="entry name" value="Golgi alpha-mannosidase II"/>
    <property type="match status" value="1"/>
</dbReference>
<evidence type="ECO:0000256" key="3">
    <source>
        <dbReference type="ARBA" id="ARBA00022801"/>
    </source>
</evidence>
<dbReference type="Proteomes" id="UP000281468">
    <property type="component" value="Unassembled WGS sequence"/>
</dbReference>
<dbReference type="InterPro" id="IPR033452">
    <property type="entry name" value="GH30_C"/>
</dbReference>
<organism evidence="6 7">
    <name type="scientific">Hortaea werneckii</name>
    <name type="common">Black yeast</name>
    <name type="synonym">Cladosporium werneckii</name>
    <dbReference type="NCBI Taxonomy" id="91943"/>
    <lineage>
        <taxon>Eukaryota</taxon>
        <taxon>Fungi</taxon>
        <taxon>Dikarya</taxon>
        <taxon>Ascomycota</taxon>
        <taxon>Pezizomycotina</taxon>
        <taxon>Dothideomycetes</taxon>
        <taxon>Dothideomycetidae</taxon>
        <taxon>Mycosphaerellales</taxon>
        <taxon>Teratosphaeriaceae</taxon>
        <taxon>Hortaea</taxon>
    </lineage>
</organism>
<dbReference type="GO" id="GO:0016020">
    <property type="term" value="C:membrane"/>
    <property type="evidence" value="ECO:0007669"/>
    <property type="project" value="GOC"/>
</dbReference>
<dbReference type="Pfam" id="PF14587">
    <property type="entry name" value="Glyco_hydr_30_2"/>
    <property type="match status" value="1"/>
</dbReference>
<dbReference type="InterPro" id="IPR017853">
    <property type="entry name" value="GH"/>
</dbReference>
<proteinExistence type="inferred from homology"/>
<evidence type="ECO:0000256" key="1">
    <source>
        <dbReference type="ARBA" id="ARBA00005382"/>
    </source>
</evidence>
<keyword evidence="2" id="KW-0732">Signal</keyword>
<comment type="similarity">
    <text evidence="1">Belongs to the glycosyl hydrolase 30 family.</text>
</comment>
<evidence type="ECO:0000259" key="4">
    <source>
        <dbReference type="Pfam" id="PF14587"/>
    </source>
</evidence>
<evidence type="ECO:0000256" key="2">
    <source>
        <dbReference type="ARBA" id="ARBA00022729"/>
    </source>
</evidence>
<keyword evidence="3" id="KW-0378">Hydrolase</keyword>
<dbReference type="Pfam" id="PF17189">
    <property type="entry name" value="Glyco_hydro_30C"/>
    <property type="match status" value="1"/>
</dbReference>
<dbReference type="SUPFAM" id="SSF51445">
    <property type="entry name" value="(Trans)glycosidases"/>
    <property type="match status" value="1"/>
</dbReference>
<evidence type="ECO:0000259" key="5">
    <source>
        <dbReference type="Pfam" id="PF17189"/>
    </source>
</evidence>
<dbReference type="Gene3D" id="3.20.20.80">
    <property type="entry name" value="Glycosidases"/>
    <property type="match status" value="1"/>
</dbReference>
<sequence length="509" mass="55280">MLYASTEHKHGQEFYFHYASSAMAYLAFALCSLFSSVAANPPWPPHHGHGGGEAAEIAVTVDTAKRYQPFDGMGFAEAFQRGTQIYGADGLSEANTSYVLDLLYSNENGAGMTILRNGIGSSLTNPYDLMKTIEPTDPGSPDNEPTYDWQGTVKPGFGLDSGQLRVTKDAIARGVQTVYADAWSSPGFMKNNSNENYGGYLCGVTGIDCDGEDWRQAYADYLVQYLMFYKQEGIHIDYVGFLNEPDLNVSYASMLSDGQQAADFLEVFYPTLQASGLDTEIACCDGSGWDQSRERIEGIQAAGAENTLGLVTSHGYESYPNTPFDTQHKVWETEWADLNGEPTLAWYTNGSSGEGLTWANNIHQLFAVSNASAALYWIGADNTTTNSALILLDGDTVHVSKRLWAFGQYSRFVKPGATRIDVSAPDASALNMTAFENSDGSVAVQVINNGDSTENVRVAGLPLHWHTKVSGWLTNNDHDLTYVPVGRFGRGGVHASIPPFSMMSLVTSG</sequence>